<feature type="domain" description="TauD/TfdA-like" evidence="7">
    <location>
        <begin position="177"/>
        <end position="407"/>
    </location>
</feature>
<dbReference type="KEGG" id="shs:STEHIDRAFT_87639"/>
<dbReference type="EMBL" id="JH687399">
    <property type="protein sequence ID" value="EIM80098.1"/>
    <property type="molecule type" value="Genomic_DNA"/>
</dbReference>
<evidence type="ECO:0000313" key="10">
    <source>
        <dbReference type="Proteomes" id="UP000053927"/>
    </source>
</evidence>
<keyword evidence="10" id="KW-1185">Reference proteome</keyword>
<dbReference type="AlphaFoldDB" id="R7RZ38"/>
<dbReference type="GO" id="GO:0045329">
    <property type="term" value="P:carnitine biosynthetic process"/>
    <property type="evidence" value="ECO:0007669"/>
    <property type="project" value="TreeGrafter"/>
</dbReference>
<evidence type="ECO:0000259" key="8">
    <source>
        <dbReference type="Pfam" id="PF06155"/>
    </source>
</evidence>
<evidence type="ECO:0000256" key="1">
    <source>
        <dbReference type="ARBA" id="ARBA00001954"/>
    </source>
</evidence>
<keyword evidence="5" id="KW-0560">Oxidoreductase</keyword>
<dbReference type="Proteomes" id="UP000053927">
    <property type="component" value="Unassembled WGS sequence"/>
</dbReference>
<dbReference type="InterPro" id="IPR038492">
    <property type="entry name" value="GBBH-like_N_sf"/>
</dbReference>
<dbReference type="GeneID" id="18807518"/>
<dbReference type="Gene3D" id="3.60.130.10">
    <property type="entry name" value="Clavaminate synthase-like"/>
    <property type="match status" value="1"/>
</dbReference>
<evidence type="ECO:0000256" key="5">
    <source>
        <dbReference type="ARBA" id="ARBA00023002"/>
    </source>
</evidence>
<dbReference type="RefSeq" id="XP_007310716.1">
    <property type="nucleotide sequence ID" value="XM_007310654.1"/>
</dbReference>
<evidence type="ECO:0000256" key="4">
    <source>
        <dbReference type="ARBA" id="ARBA00022964"/>
    </source>
</evidence>
<feature type="domain" description="Gamma-butyrobetaine hydroxylase-like N-terminal" evidence="8">
    <location>
        <begin position="58"/>
        <end position="126"/>
    </location>
</feature>
<dbReference type="PANTHER" id="PTHR10696">
    <property type="entry name" value="GAMMA-BUTYROBETAINE HYDROXYLASE-RELATED"/>
    <property type="match status" value="1"/>
</dbReference>
<dbReference type="GO" id="GO:0016706">
    <property type="term" value="F:2-oxoglutarate-dependent dioxygenase activity"/>
    <property type="evidence" value="ECO:0007669"/>
    <property type="project" value="UniProtKB-ARBA"/>
</dbReference>
<sequence>MSFLRKGFRFPTTFPRFVRGALAQARLPVARSVPSPASHPPPITADGHSLSIASLGPTHFPYQWLRDSCLCASCIHPRTQQKLHRTSDVQPNVAPALSSESVLLTEDGLHVEWDDGHRSTYEVSFLERHANSKNVAAFHRDPPRMHWDNATITSSPDLFVNHADFIAPSGSGLLKVMTQLQQYGLVFLRGVPIEETSDALCAVRKTAERLSELIPTFYGTTWDVRNIKDSTNIAYTNHPLGLHMDLLYFENPPRYQILHCLRNRVNGGRSIFVDGAYAANRLRKSSPSSFRTLTETPVAFHYINAGQHYHAEHPTIQLGRFSNEVEYVNYSPPFQAPLAVDTPSQLYDALYNFATWTEKDTSKFEYTMQEGDLVIFDNRRTLHARTGFEDTEMVEDGKVNRWLKGCYFDNDAMAARARKLRKELEDGQRNGRDIA</sequence>
<evidence type="ECO:0000256" key="6">
    <source>
        <dbReference type="ARBA" id="ARBA00023004"/>
    </source>
</evidence>
<dbReference type="InterPro" id="IPR010376">
    <property type="entry name" value="GBBH-like_N"/>
</dbReference>
<keyword evidence="6" id="KW-0408">Iron</keyword>
<dbReference type="eggNOG" id="KOG3888">
    <property type="taxonomic scope" value="Eukaryota"/>
</dbReference>
<dbReference type="Pfam" id="PF02668">
    <property type="entry name" value="TauD"/>
    <property type="match status" value="1"/>
</dbReference>
<dbReference type="InterPro" id="IPR042098">
    <property type="entry name" value="TauD-like_sf"/>
</dbReference>
<dbReference type="PANTHER" id="PTHR10696:SF25">
    <property type="entry name" value="OXIDOREDUCTASE AIM17-RELATED"/>
    <property type="match status" value="1"/>
</dbReference>
<dbReference type="SUPFAM" id="SSF51197">
    <property type="entry name" value="Clavaminate synthase-like"/>
    <property type="match status" value="1"/>
</dbReference>
<name>R7RZ38_STEHR</name>
<keyword evidence="4" id="KW-0223">Dioxygenase</keyword>
<evidence type="ECO:0000259" key="7">
    <source>
        <dbReference type="Pfam" id="PF02668"/>
    </source>
</evidence>
<proteinExistence type="inferred from homology"/>
<evidence type="ECO:0000256" key="2">
    <source>
        <dbReference type="ARBA" id="ARBA00008654"/>
    </source>
</evidence>
<evidence type="ECO:0000256" key="3">
    <source>
        <dbReference type="ARBA" id="ARBA00022723"/>
    </source>
</evidence>
<dbReference type="InterPro" id="IPR003819">
    <property type="entry name" value="TauD/TfdA-like"/>
</dbReference>
<reference evidence="10" key="1">
    <citation type="journal article" date="2012" name="Science">
        <title>The Paleozoic origin of enzymatic lignin decomposition reconstructed from 31 fungal genomes.</title>
        <authorList>
            <person name="Floudas D."/>
            <person name="Binder M."/>
            <person name="Riley R."/>
            <person name="Barry K."/>
            <person name="Blanchette R.A."/>
            <person name="Henrissat B."/>
            <person name="Martinez A.T."/>
            <person name="Otillar R."/>
            <person name="Spatafora J.W."/>
            <person name="Yadav J.S."/>
            <person name="Aerts A."/>
            <person name="Benoit I."/>
            <person name="Boyd A."/>
            <person name="Carlson A."/>
            <person name="Copeland A."/>
            <person name="Coutinho P.M."/>
            <person name="de Vries R.P."/>
            <person name="Ferreira P."/>
            <person name="Findley K."/>
            <person name="Foster B."/>
            <person name="Gaskell J."/>
            <person name="Glotzer D."/>
            <person name="Gorecki P."/>
            <person name="Heitman J."/>
            <person name="Hesse C."/>
            <person name="Hori C."/>
            <person name="Igarashi K."/>
            <person name="Jurgens J.A."/>
            <person name="Kallen N."/>
            <person name="Kersten P."/>
            <person name="Kohler A."/>
            <person name="Kuees U."/>
            <person name="Kumar T.K.A."/>
            <person name="Kuo A."/>
            <person name="LaButti K."/>
            <person name="Larrondo L.F."/>
            <person name="Lindquist E."/>
            <person name="Ling A."/>
            <person name="Lombard V."/>
            <person name="Lucas S."/>
            <person name="Lundell T."/>
            <person name="Martin R."/>
            <person name="McLaughlin D.J."/>
            <person name="Morgenstern I."/>
            <person name="Morin E."/>
            <person name="Murat C."/>
            <person name="Nagy L.G."/>
            <person name="Nolan M."/>
            <person name="Ohm R.A."/>
            <person name="Patyshakuliyeva A."/>
            <person name="Rokas A."/>
            <person name="Ruiz-Duenas F.J."/>
            <person name="Sabat G."/>
            <person name="Salamov A."/>
            <person name="Samejima M."/>
            <person name="Schmutz J."/>
            <person name="Slot J.C."/>
            <person name="St John F."/>
            <person name="Stenlid J."/>
            <person name="Sun H."/>
            <person name="Sun S."/>
            <person name="Syed K."/>
            <person name="Tsang A."/>
            <person name="Wiebenga A."/>
            <person name="Young D."/>
            <person name="Pisabarro A."/>
            <person name="Eastwood D.C."/>
            <person name="Martin F."/>
            <person name="Cullen D."/>
            <person name="Grigoriev I.V."/>
            <person name="Hibbett D.S."/>
        </authorList>
    </citation>
    <scope>NUCLEOTIDE SEQUENCE [LARGE SCALE GENOMIC DNA]</scope>
    <source>
        <strain evidence="10">FP-91666</strain>
    </source>
</reference>
<dbReference type="OrthoDB" id="406634at2759"/>
<dbReference type="GO" id="GO:0046872">
    <property type="term" value="F:metal ion binding"/>
    <property type="evidence" value="ECO:0007669"/>
    <property type="project" value="UniProtKB-KW"/>
</dbReference>
<dbReference type="Gene3D" id="3.30.2020.30">
    <property type="match status" value="1"/>
</dbReference>
<comment type="cofactor">
    <cofactor evidence="1">
        <name>Fe(2+)</name>
        <dbReference type="ChEBI" id="CHEBI:29033"/>
    </cofactor>
</comment>
<accession>R7RZ38</accession>
<keyword evidence="3" id="KW-0479">Metal-binding</keyword>
<comment type="similarity">
    <text evidence="2">Belongs to the gamma-BBH/TMLD family.</text>
</comment>
<protein>
    <submittedName>
        <fullName evidence="9">Clavaminate synthase-like protein</fullName>
    </submittedName>
</protein>
<dbReference type="OMA" id="MPYFEYK"/>
<dbReference type="Pfam" id="PF06155">
    <property type="entry name" value="GBBH-like_N"/>
    <property type="match status" value="1"/>
</dbReference>
<dbReference type="InterPro" id="IPR050411">
    <property type="entry name" value="AlphaKG_dependent_hydroxylases"/>
</dbReference>
<gene>
    <name evidence="9" type="ORF">STEHIDRAFT_87639</name>
</gene>
<dbReference type="GO" id="GO:0005739">
    <property type="term" value="C:mitochondrion"/>
    <property type="evidence" value="ECO:0007669"/>
    <property type="project" value="TreeGrafter"/>
</dbReference>
<organism evidence="9 10">
    <name type="scientific">Stereum hirsutum (strain FP-91666)</name>
    <name type="common">White-rot fungus</name>
    <dbReference type="NCBI Taxonomy" id="721885"/>
    <lineage>
        <taxon>Eukaryota</taxon>
        <taxon>Fungi</taxon>
        <taxon>Dikarya</taxon>
        <taxon>Basidiomycota</taxon>
        <taxon>Agaricomycotina</taxon>
        <taxon>Agaricomycetes</taxon>
        <taxon>Russulales</taxon>
        <taxon>Stereaceae</taxon>
        <taxon>Stereum</taxon>
    </lineage>
</organism>
<evidence type="ECO:0000313" key="9">
    <source>
        <dbReference type="EMBL" id="EIM80098.1"/>
    </source>
</evidence>